<comment type="similarity">
    <text evidence="1">Belongs to the HesA/MoeB/ThiF family.</text>
</comment>
<dbReference type="SUPFAM" id="SSF52821">
    <property type="entry name" value="Rhodanese/Cell cycle control phosphatase"/>
    <property type="match status" value="1"/>
</dbReference>
<accession>A0A0R0M752</accession>
<dbReference type="PANTHER" id="PTHR10953">
    <property type="entry name" value="UBIQUITIN-ACTIVATING ENZYME E1"/>
    <property type="match status" value="1"/>
</dbReference>
<dbReference type="GO" id="GO:0005737">
    <property type="term" value="C:cytoplasm"/>
    <property type="evidence" value="ECO:0007669"/>
    <property type="project" value="TreeGrafter"/>
</dbReference>
<keyword evidence="2" id="KW-0812">Transmembrane</keyword>
<keyword evidence="2" id="KW-1133">Transmembrane helix</keyword>
<dbReference type="FunFam" id="3.40.50.720:FF:000080">
    <property type="entry name" value="Thiazole biosynthesis adenylyltransferase ThiF"/>
    <property type="match status" value="1"/>
</dbReference>
<dbReference type="GO" id="GO:0016779">
    <property type="term" value="F:nucleotidyltransferase activity"/>
    <property type="evidence" value="ECO:0007669"/>
    <property type="project" value="TreeGrafter"/>
</dbReference>
<dbReference type="PROSITE" id="PS50206">
    <property type="entry name" value="RHODANESE_3"/>
    <property type="match status" value="1"/>
</dbReference>
<dbReference type="CDD" id="cd00158">
    <property type="entry name" value="RHOD"/>
    <property type="match status" value="1"/>
</dbReference>
<dbReference type="Proteomes" id="UP000051530">
    <property type="component" value="Unassembled WGS sequence"/>
</dbReference>
<protein>
    <submittedName>
        <fullName evidence="4">Molybdopterin synthase sulfurylase</fullName>
    </submittedName>
</protein>
<gene>
    <name evidence="4" type="ORF">M153_110009793</name>
</gene>
<evidence type="ECO:0000313" key="4">
    <source>
        <dbReference type="EMBL" id="KRH95231.1"/>
    </source>
</evidence>
<keyword evidence="2" id="KW-0472">Membrane</keyword>
<feature type="transmembrane region" description="Helical" evidence="2">
    <location>
        <begin position="44"/>
        <end position="62"/>
    </location>
</feature>
<dbReference type="InterPro" id="IPR045886">
    <property type="entry name" value="ThiF/MoeB/HesA"/>
</dbReference>
<dbReference type="InterPro" id="IPR000594">
    <property type="entry name" value="ThiF_NAD_FAD-bd"/>
</dbReference>
<sequence length="377" mass="42966">MKAPYDNSLVNYGLPPKDIQKYKRQLVLSDCTVENQKKIFDAKILVIGMGGLGIPVVLYLVGSGFKNISIVDGDKIELSNLHRQIAFNIEDIGQYKSDIIGQKLQKMNNDLNLTVYSDFLTERNVNLVKDHDIIIDCSDNIQTRYLLNDHSRDKIFICASVLRWNGQIYLFYPDDACYRCLYPVMKKKPDSCNNAGIMGPICGVIGSLVAVEVVKLIFNPSKSKMYIYDAKQTKLTEMTVRQSNTNCTACCQRFSEKESLDAPKLKQNCSDNGCRTHLESKHFITWDFYLKNSYDFDLIDIRPEKLFKLANIKGSINIPRGKFSVELLGEKTPVILCPRGISAQEIAKQVHDHDRTCFVIKDGLQGFKRDVYPDWPF</sequence>
<comment type="caution">
    <text evidence="4">The sequence shown here is derived from an EMBL/GenBank/DDBJ whole genome shotgun (WGS) entry which is preliminary data.</text>
</comment>
<keyword evidence="5" id="KW-1185">Reference proteome</keyword>
<dbReference type="VEuPathDB" id="MicrosporidiaDB:M153_110009793"/>
<dbReference type="SMART" id="SM00450">
    <property type="entry name" value="RHOD"/>
    <property type="match status" value="1"/>
</dbReference>
<dbReference type="Pfam" id="PF00581">
    <property type="entry name" value="Rhodanese"/>
    <property type="match status" value="1"/>
</dbReference>
<evidence type="ECO:0000313" key="5">
    <source>
        <dbReference type="Proteomes" id="UP000051530"/>
    </source>
</evidence>
<dbReference type="InterPro" id="IPR036873">
    <property type="entry name" value="Rhodanese-like_dom_sf"/>
</dbReference>
<dbReference type="AlphaFoldDB" id="A0A0R0M752"/>
<feature type="domain" description="Rhodanese" evidence="3">
    <location>
        <begin position="292"/>
        <end position="376"/>
    </location>
</feature>
<dbReference type="InterPro" id="IPR001763">
    <property type="entry name" value="Rhodanese-like_dom"/>
</dbReference>
<dbReference type="Pfam" id="PF00899">
    <property type="entry name" value="ThiF"/>
    <property type="match status" value="1"/>
</dbReference>
<dbReference type="GO" id="GO:0004792">
    <property type="term" value="F:thiosulfate-cyanide sulfurtransferase activity"/>
    <property type="evidence" value="ECO:0007669"/>
    <property type="project" value="TreeGrafter"/>
</dbReference>
<organism evidence="4 5">
    <name type="scientific">Pseudoloma neurophilia</name>
    <dbReference type="NCBI Taxonomy" id="146866"/>
    <lineage>
        <taxon>Eukaryota</taxon>
        <taxon>Fungi</taxon>
        <taxon>Fungi incertae sedis</taxon>
        <taxon>Microsporidia</taxon>
        <taxon>Pseudoloma</taxon>
    </lineage>
</organism>
<evidence type="ECO:0000256" key="2">
    <source>
        <dbReference type="SAM" id="Phobius"/>
    </source>
</evidence>
<name>A0A0R0M752_9MICR</name>
<reference evidence="4 5" key="1">
    <citation type="submission" date="2015-07" db="EMBL/GenBank/DDBJ databases">
        <title>The genome of Pseudoloma neurophilia, a relevant intracellular parasite of the zebrafish.</title>
        <authorList>
            <person name="Ndikumana S."/>
            <person name="Pelin A."/>
            <person name="Sanders J."/>
            <person name="Corradi N."/>
        </authorList>
    </citation>
    <scope>NUCLEOTIDE SEQUENCE [LARGE SCALE GENOMIC DNA]</scope>
    <source>
        <strain evidence="4 5">MK1</strain>
    </source>
</reference>
<dbReference type="CDD" id="cd00757">
    <property type="entry name" value="ThiF_MoeB_HesA_family"/>
    <property type="match status" value="1"/>
</dbReference>
<dbReference type="PANTHER" id="PTHR10953:SF102">
    <property type="entry name" value="ADENYLYLTRANSFERASE AND SULFURTRANSFERASE MOCS3"/>
    <property type="match status" value="1"/>
</dbReference>
<dbReference type="InterPro" id="IPR035985">
    <property type="entry name" value="Ubiquitin-activating_enz"/>
</dbReference>
<evidence type="ECO:0000259" key="3">
    <source>
        <dbReference type="PROSITE" id="PS50206"/>
    </source>
</evidence>
<dbReference type="EMBL" id="LGUB01000002">
    <property type="protein sequence ID" value="KRH95231.1"/>
    <property type="molecule type" value="Genomic_DNA"/>
</dbReference>
<dbReference type="GO" id="GO:0042292">
    <property type="term" value="F:URM1 activating enzyme activity"/>
    <property type="evidence" value="ECO:0007669"/>
    <property type="project" value="TreeGrafter"/>
</dbReference>
<dbReference type="SUPFAM" id="SSF69572">
    <property type="entry name" value="Activating enzymes of the ubiquitin-like proteins"/>
    <property type="match status" value="1"/>
</dbReference>
<dbReference type="Gene3D" id="3.40.50.720">
    <property type="entry name" value="NAD(P)-binding Rossmann-like Domain"/>
    <property type="match status" value="1"/>
</dbReference>
<dbReference type="OrthoDB" id="10261062at2759"/>
<dbReference type="Gene3D" id="3.40.250.10">
    <property type="entry name" value="Rhodanese-like domain"/>
    <property type="match status" value="1"/>
</dbReference>
<evidence type="ECO:0000256" key="1">
    <source>
        <dbReference type="ARBA" id="ARBA00009919"/>
    </source>
</evidence>
<proteinExistence type="inferred from homology"/>